<evidence type="ECO:0000313" key="3">
    <source>
        <dbReference type="EMBL" id="TFD72302.1"/>
    </source>
</evidence>
<keyword evidence="1" id="KW-1133">Transmembrane helix</keyword>
<gene>
    <name evidence="3" type="ORF">E3T50_05390</name>
</gene>
<feature type="transmembrane region" description="Helical" evidence="1">
    <location>
        <begin position="274"/>
        <end position="297"/>
    </location>
</feature>
<feature type="domain" description="NERD" evidence="2">
    <location>
        <begin position="87"/>
        <end position="188"/>
    </location>
</feature>
<proteinExistence type="predicted"/>
<evidence type="ECO:0000313" key="4">
    <source>
        <dbReference type="Proteomes" id="UP000297983"/>
    </source>
</evidence>
<sequence length="299" mass="32691">MMVDTNPWVRQVNMAFTILGAGGHARDHEPAPLTTPETPAVPGRFAGQSVVEELLRQYDDRPPRSRLARILGASPLDANELSWLRAAQAERTVGDILARLPTGYSVYHSLPIRNTAFWVDHLVLGPGGIFAINSRTRWDRDLFGAPRSIPIGDRAFPYLRDARFESAQITALLAAAMPATTEVQPVIVLVKTHKILLAGKPDAVTVIDSPRLRRWLVGRQQVFSPHQQAALAAIIDDPSTWLAAGQPFASAHLNARFTALEQQVADARTRRTTFTVLAATVAVLFGAMSPLVAEYLAAR</sequence>
<dbReference type="Pfam" id="PF08378">
    <property type="entry name" value="NERD"/>
    <property type="match status" value="1"/>
</dbReference>
<keyword evidence="1" id="KW-0812">Transmembrane</keyword>
<dbReference type="Proteomes" id="UP000297983">
    <property type="component" value="Unassembled WGS sequence"/>
</dbReference>
<accession>A0A4R9AXD6</accession>
<comment type="caution">
    <text evidence="3">The sequence shown here is derived from an EMBL/GenBank/DDBJ whole genome shotgun (WGS) entry which is preliminary data.</text>
</comment>
<protein>
    <submittedName>
        <fullName evidence="3">NERD domain-containing protein</fullName>
    </submittedName>
</protein>
<organism evidence="3 4">
    <name type="scientific">Cryobacterium gelidum</name>
    <dbReference type="NCBI Taxonomy" id="1259164"/>
    <lineage>
        <taxon>Bacteria</taxon>
        <taxon>Bacillati</taxon>
        <taxon>Actinomycetota</taxon>
        <taxon>Actinomycetes</taxon>
        <taxon>Micrococcales</taxon>
        <taxon>Microbacteriaceae</taxon>
        <taxon>Cryobacterium</taxon>
    </lineage>
</organism>
<keyword evidence="4" id="KW-1185">Reference proteome</keyword>
<keyword evidence="1" id="KW-0472">Membrane</keyword>
<dbReference type="EMBL" id="SOHL01000009">
    <property type="protein sequence ID" value="TFD72302.1"/>
    <property type="molecule type" value="Genomic_DNA"/>
</dbReference>
<dbReference type="InterPro" id="IPR011528">
    <property type="entry name" value="NERD"/>
</dbReference>
<evidence type="ECO:0000259" key="2">
    <source>
        <dbReference type="Pfam" id="PF08378"/>
    </source>
</evidence>
<name>A0A4R9AXD6_9MICO</name>
<reference evidence="3 4" key="1">
    <citation type="submission" date="2019-03" db="EMBL/GenBank/DDBJ databases">
        <title>Genomics of glacier-inhabiting Cryobacterium strains.</title>
        <authorList>
            <person name="Liu Q."/>
            <person name="Xin Y.-H."/>
        </authorList>
    </citation>
    <scope>NUCLEOTIDE SEQUENCE [LARGE SCALE GENOMIC DNA]</scope>
    <source>
        <strain evidence="3 4">Hz16</strain>
    </source>
</reference>
<evidence type="ECO:0000256" key="1">
    <source>
        <dbReference type="SAM" id="Phobius"/>
    </source>
</evidence>
<dbReference type="AlphaFoldDB" id="A0A4R9AXD6"/>